<dbReference type="SUPFAM" id="SSF55826">
    <property type="entry name" value="YbaK/ProRS associated domain"/>
    <property type="match status" value="1"/>
</dbReference>
<gene>
    <name evidence="2" type="ORF">SAMN02746066_00907</name>
</gene>
<dbReference type="Gene3D" id="3.90.960.10">
    <property type="entry name" value="YbaK/aminoacyl-tRNA synthetase-associated domain"/>
    <property type="match status" value="1"/>
</dbReference>
<evidence type="ECO:0000259" key="1">
    <source>
        <dbReference type="Pfam" id="PF04073"/>
    </source>
</evidence>
<dbReference type="InterPro" id="IPR007214">
    <property type="entry name" value="YbaK/aa-tRNA-synth-assoc-dom"/>
</dbReference>
<dbReference type="EMBL" id="FRCP01000006">
    <property type="protein sequence ID" value="SHM12699.1"/>
    <property type="molecule type" value="Genomic_DNA"/>
</dbReference>
<evidence type="ECO:0000313" key="2">
    <source>
        <dbReference type="EMBL" id="SHM12699.1"/>
    </source>
</evidence>
<name>A0A1M7GA15_9FIRM</name>
<sequence>MYVLEKGRPSNEEGRLSKEIRVYDLLDRLHIEYERVDHEEANTIEACKEIDEVLGEETSICKNLFLCNSQKTKFYLLMLPGSKVFKTKDLSKQIGSSRLSFANQEFMENF</sequence>
<protein>
    <submittedName>
        <fullName evidence="2">Aminoacyl-tRNA editing domain-containing protein</fullName>
    </submittedName>
</protein>
<dbReference type="STRING" id="1120996.SAMN02746066_00907"/>
<reference evidence="2 3" key="1">
    <citation type="submission" date="2016-11" db="EMBL/GenBank/DDBJ databases">
        <authorList>
            <person name="Jaros S."/>
            <person name="Januszkiewicz K."/>
            <person name="Wedrychowicz H."/>
        </authorList>
    </citation>
    <scope>NUCLEOTIDE SEQUENCE [LARGE SCALE GENOMIC DNA]</scope>
    <source>
        <strain evidence="2 3">DSM 15930</strain>
    </source>
</reference>
<dbReference type="AlphaFoldDB" id="A0A1M7GA15"/>
<proteinExistence type="predicted"/>
<dbReference type="Proteomes" id="UP000184038">
    <property type="component" value="Unassembled WGS sequence"/>
</dbReference>
<keyword evidence="3" id="KW-1185">Reference proteome</keyword>
<dbReference type="GO" id="GO:0002161">
    <property type="term" value="F:aminoacyl-tRNA deacylase activity"/>
    <property type="evidence" value="ECO:0007669"/>
    <property type="project" value="InterPro"/>
</dbReference>
<organism evidence="2 3">
    <name type="scientific">Anaerosporobacter mobilis DSM 15930</name>
    <dbReference type="NCBI Taxonomy" id="1120996"/>
    <lineage>
        <taxon>Bacteria</taxon>
        <taxon>Bacillati</taxon>
        <taxon>Bacillota</taxon>
        <taxon>Clostridia</taxon>
        <taxon>Lachnospirales</taxon>
        <taxon>Lachnospiraceae</taxon>
        <taxon>Anaerosporobacter</taxon>
    </lineage>
</organism>
<accession>A0A1M7GA15</accession>
<evidence type="ECO:0000313" key="3">
    <source>
        <dbReference type="Proteomes" id="UP000184038"/>
    </source>
</evidence>
<feature type="domain" description="YbaK/aminoacyl-tRNA synthetase-associated" evidence="1">
    <location>
        <begin position="38"/>
        <end position="108"/>
    </location>
</feature>
<dbReference type="InterPro" id="IPR036754">
    <property type="entry name" value="YbaK/aa-tRNA-synt-asso_dom_sf"/>
</dbReference>
<dbReference type="Pfam" id="PF04073">
    <property type="entry name" value="tRNA_edit"/>
    <property type="match status" value="1"/>
</dbReference>